<keyword evidence="1" id="KW-0812">Transmembrane</keyword>
<organism evidence="2">
    <name type="scientific">Solibacter usitatus (strain Ellin6076)</name>
    <dbReference type="NCBI Taxonomy" id="234267"/>
    <lineage>
        <taxon>Bacteria</taxon>
        <taxon>Pseudomonadati</taxon>
        <taxon>Acidobacteriota</taxon>
        <taxon>Terriglobia</taxon>
        <taxon>Bryobacterales</taxon>
        <taxon>Solibacteraceae</taxon>
        <taxon>Candidatus Solibacter</taxon>
    </lineage>
</organism>
<gene>
    <name evidence="2" type="ordered locus">Acid_5528</name>
</gene>
<protein>
    <submittedName>
        <fullName evidence="2">Uncharacterized protein</fullName>
    </submittedName>
</protein>
<dbReference type="KEGG" id="sus:Acid_5528"/>
<feature type="transmembrane region" description="Helical" evidence="1">
    <location>
        <begin position="21"/>
        <end position="44"/>
    </location>
</feature>
<accession>Q01V40</accession>
<name>Q01V40_SOLUE</name>
<dbReference type="AlphaFoldDB" id="Q01V40"/>
<feature type="transmembrane region" description="Helical" evidence="1">
    <location>
        <begin position="56"/>
        <end position="74"/>
    </location>
</feature>
<proteinExistence type="predicted"/>
<keyword evidence="1" id="KW-1133">Transmembrane helix</keyword>
<evidence type="ECO:0000313" key="2">
    <source>
        <dbReference type="EMBL" id="ABJ86475.1"/>
    </source>
</evidence>
<keyword evidence="1" id="KW-0472">Membrane</keyword>
<dbReference type="HOGENOM" id="CLU_2318609_0_0_0"/>
<dbReference type="EMBL" id="CP000473">
    <property type="protein sequence ID" value="ABJ86475.1"/>
    <property type="molecule type" value="Genomic_DNA"/>
</dbReference>
<reference evidence="2" key="1">
    <citation type="submission" date="2006-10" db="EMBL/GenBank/DDBJ databases">
        <title>Complete sequence of Solibacter usitatus Ellin6076.</title>
        <authorList>
            <consortium name="US DOE Joint Genome Institute"/>
            <person name="Copeland A."/>
            <person name="Lucas S."/>
            <person name="Lapidus A."/>
            <person name="Barry K."/>
            <person name="Detter J.C."/>
            <person name="Glavina del Rio T."/>
            <person name="Hammon N."/>
            <person name="Israni S."/>
            <person name="Dalin E."/>
            <person name="Tice H."/>
            <person name="Pitluck S."/>
            <person name="Thompson L.S."/>
            <person name="Brettin T."/>
            <person name="Bruce D."/>
            <person name="Han C."/>
            <person name="Tapia R."/>
            <person name="Gilna P."/>
            <person name="Schmutz J."/>
            <person name="Larimer F."/>
            <person name="Land M."/>
            <person name="Hauser L."/>
            <person name="Kyrpides N."/>
            <person name="Mikhailova N."/>
            <person name="Janssen P.H."/>
            <person name="Kuske C.R."/>
            <person name="Richardson P."/>
        </authorList>
    </citation>
    <scope>NUCLEOTIDE SEQUENCE</scope>
    <source>
        <strain evidence="2">Ellin6076</strain>
    </source>
</reference>
<dbReference type="InParanoid" id="Q01V40"/>
<evidence type="ECO:0000256" key="1">
    <source>
        <dbReference type="SAM" id="Phobius"/>
    </source>
</evidence>
<dbReference type="STRING" id="234267.Acid_5528"/>
<sequence length="99" mass="10653">MRAFFCLRGSRDLFLEASLGILIFEGGVAFLSAVTPTAAAIFPAAVPRVFAAVSKMPSGASSVFFFFAIVKFLLDARKAPANYSSIRKSRRCAPAIMEL</sequence>